<proteinExistence type="predicted"/>
<accession>A0A164W8S4</accession>
<name>A0A164W8S4_9CRUS</name>
<evidence type="ECO:0000313" key="2">
    <source>
        <dbReference type="Proteomes" id="UP000076858"/>
    </source>
</evidence>
<reference evidence="1 2" key="1">
    <citation type="submission" date="2016-03" db="EMBL/GenBank/DDBJ databases">
        <title>EvidentialGene: Evidence-directed Construction of Genes on Genomes.</title>
        <authorList>
            <person name="Gilbert D.G."/>
            <person name="Choi J.-H."/>
            <person name="Mockaitis K."/>
            <person name="Colbourne J."/>
            <person name="Pfrender M."/>
        </authorList>
    </citation>
    <scope>NUCLEOTIDE SEQUENCE [LARGE SCALE GENOMIC DNA]</scope>
    <source>
        <strain evidence="1 2">Xinb3</strain>
        <tissue evidence="1">Complete organism</tissue>
    </source>
</reference>
<comment type="caution">
    <text evidence="1">The sequence shown here is derived from an EMBL/GenBank/DDBJ whole genome shotgun (WGS) entry which is preliminary data.</text>
</comment>
<organism evidence="1 2">
    <name type="scientific">Daphnia magna</name>
    <dbReference type="NCBI Taxonomy" id="35525"/>
    <lineage>
        <taxon>Eukaryota</taxon>
        <taxon>Metazoa</taxon>
        <taxon>Ecdysozoa</taxon>
        <taxon>Arthropoda</taxon>
        <taxon>Crustacea</taxon>
        <taxon>Branchiopoda</taxon>
        <taxon>Diplostraca</taxon>
        <taxon>Cladocera</taxon>
        <taxon>Anomopoda</taxon>
        <taxon>Daphniidae</taxon>
        <taxon>Daphnia</taxon>
    </lineage>
</organism>
<keyword evidence="2" id="KW-1185">Reference proteome</keyword>
<evidence type="ECO:0000313" key="1">
    <source>
        <dbReference type="EMBL" id="KZS13056.1"/>
    </source>
</evidence>
<gene>
    <name evidence="1" type="ORF">APZ42_021902</name>
</gene>
<dbReference type="EMBL" id="LRGB01001289">
    <property type="protein sequence ID" value="KZS13056.1"/>
    <property type="molecule type" value="Genomic_DNA"/>
</dbReference>
<protein>
    <submittedName>
        <fullName evidence="1">Uncharacterized protein</fullName>
    </submittedName>
</protein>
<dbReference type="AlphaFoldDB" id="A0A164W8S4"/>
<sequence>MVIMMSFKKSISIFDQGRERERERMEGSLNSAFFFLFRFLIKIERRGLEHEDEVRREEELGLGD</sequence>
<dbReference type="Proteomes" id="UP000076858">
    <property type="component" value="Unassembled WGS sequence"/>
</dbReference>